<organism evidence="2 3">
    <name type="scientific">Spirosoma arboris</name>
    <dbReference type="NCBI Taxonomy" id="2682092"/>
    <lineage>
        <taxon>Bacteria</taxon>
        <taxon>Pseudomonadati</taxon>
        <taxon>Bacteroidota</taxon>
        <taxon>Cytophagia</taxon>
        <taxon>Cytophagales</taxon>
        <taxon>Cytophagaceae</taxon>
        <taxon>Spirosoma</taxon>
    </lineage>
</organism>
<protein>
    <submittedName>
        <fullName evidence="2">RES domain-containing protein</fullName>
    </submittedName>
</protein>
<dbReference type="EMBL" id="WPIN01000003">
    <property type="protein sequence ID" value="MVM30058.1"/>
    <property type="molecule type" value="Genomic_DNA"/>
</dbReference>
<keyword evidence="3" id="KW-1185">Reference proteome</keyword>
<feature type="domain" description="RES" evidence="1">
    <location>
        <begin position="14"/>
        <end position="138"/>
    </location>
</feature>
<name>A0A7K1S8T5_9BACT</name>
<dbReference type="SMART" id="SM00953">
    <property type="entry name" value="RES"/>
    <property type="match status" value="1"/>
</dbReference>
<gene>
    <name evidence="2" type="ORF">GO755_08440</name>
</gene>
<proteinExistence type="predicted"/>
<evidence type="ECO:0000313" key="3">
    <source>
        <dbReference type="Proteomes" id="UP000436006"/>
    </source>
</evidence>
<evidence type="ECO:0000313" key="2">
    <source>
        <dbReference type="EMBL" id="MVM30058.1"/>
    </source>
</evidence>
<accession>A0A7K1S8T5</accession>
<dbReference type="InterPro" id="IPR014914">
    <property type="entry name" value="RES_dom"/>
</dbReference>
<dbReference type="Pfam" id="PF08808">
    <property type="entry name" value="RES"/>
    <property type="match status" value="1"/>
</dbReference>
<sequence length="150" mass="17309">MKLYRITKTKYANDLQGTGGLYGPGRWHREGTQLLYLAEHVSLAKLEVLANSRIIPKNQSLVTVEIPADATITVVNSNDLPIDWEKLPYLEELATRTDRWIAEQKFWIMRVPSAHAPIEFNFLLNPFHPEHSKLKLISIEPHPFDPRLKE</sequence>
<dbReference type="Proteomes" id="UP000436006">
    <property type="component" value="Unassembled WGS sequence"/>
</dbReference>
<comment type="caution">
    <text evidence="2">The sequence shown here is derived from an EMBL/GenBank/DDBJ whole genome shotgun (WGS) entry which is preliminary data.</text>
</comment>
<evidence type="ECO:0000259" key="1">
    <source>
        <dbReference type="SMART" id="SM00953"/>
    </source>
</evidence>
<dbReference type="RefSeq" id="WP_157584317.1">
    <property type="nucleotide sequence ID" value="NZ_WPIN01000003.1"/>
</dbReference>
<reference evidence="2 3" key="1">
    <citation type="submission" date="2019-12" db="EMBL/GenBank/DDBJ databases">
        <title>Spirosoma sp. HMF4905 genome sequencing and assembly.</title>
        <authorList>
            <person name="Kang H."/>
            <person name="Cha I."/>
            <person name="Kim H."/>
            <person name="Joh K."/>
        </authorList>
    </citation>
    <scope>NUCLEOTIDE SEQUENCE [LARGE SCALE GENOMIC DNA]</scope>
    <source>
        <strain evidence="2 3">HMF4905</strain>
    </source>
</reference>
<dbReference type="AlphaFoldDB" id="A0A7K1S8T5"/>